<gene>
    <name evidence="3" type="ORF">FED44_12660</name>
</gene>
<dbReference type="InterPro" id="IPR051531">
    <property type="entry name" value="N-acetyltransferase"/>
</dbReference>
<dbReference type="PROSITE" id="PS51186">
    <property type="entry name" value="GNAT"/>
    <property type="match status" value="1"/>
</dbReference>
<name>A0A5R8Z4P6_9ACTN</name>
<dbReference type="SUPFAM" id="SSF55729">
    <property type="entry name" value="Acyl-CoA N-acyltransferases (Nat)"/>
    <property type="match status" value="1"/>
</dbReference>
<sequence>MHNTAPAERYSVKAVFAARGTQTTSATTDSSRRRPLLSPAPYPRKVTSSIKHPIRTDRLVLRRWREDDKEPFAALNADPVVMEHFPATLTREESDALVERAEAAIEERGFGWWAVEVDGEFIGFTGLSVPGFTAHFTPCVEIGWRLARSAWGHGYATEAARASLEYGFGPLGLTEVVSFTAVPNLRSQAVMRRLGMTRDPGEDFDHPVLPEGHPLRRHVLYRARRPAC</sequence>
<dbReference type="InterPro" id="IPR000182">
    <property type="entry name" value="GNAT_dom"/>
</dbReference>
<dbReference type="PANTHER" id="PTHR43792">
    <property type="entry name" value="GNAT FAMILY, PUTATIVE (AFU_ORTHOLOGUE AFUA_3G00765)-RELATED-RELATED"/>
    <property type="match status" value="1"/>
</dbReference>
<keyword evidence="4" id="KW-1185">Reference proteome</keyword>
<dbReference type="OrthoDB" id="3533156at2"/>
<dbReference type="AlphaFoldDB" id="A0A5R8Z4P6"/>
<feature type="region of interest" description="Disordered" evidence="1">
    <location>
        <begin position="20"/>
        <end position="42"/>
    </location>
</feature>
<dbReference type="GO" id="GO:0016747">
    <property type="term" value="F:acyltransferase activity, transferring groups other than amino-acyl groups"/>
    <property type="evidence" value="ECO:0007669"/>
    <property type="project" value="InterPro"/>
</dbReference>
<evidence type="ECO:0000313" key="4">
    <source>
        <dbReference type="Proteomes" id="UP000309033"/>
    </source>
</evidence>
<proteinExistence type="predicted"/>
<evidence type="ECO:0000256" key="1">
    <source>
        <dbReference type="SAM" id="MobiDB-lite"/>
    </source>
</evidence>
<evidence type="ECO:0000313" key="3">
    <source>
        <dbReference type="EMBL" id="TLP60729.1"/>
    </source>
</evidence>
<protein>
    <submittedName>
        <fullName evidence="3">GNAT family N-acetyltransferase</fullName>
    </submittedName>
</protein>
<evidence type="ECO:0000259" key="2">
    <source>
        <dbReference type="PROSITE" id="PS51186"/>
    </source>
</evidence>
<feature type="compositionally biased region" description="Low complexity" evidence="1">
    <location>
        <begin position="20"/>
        <end position="29"/>
    </location>
</feature>
<dbReference type="Gene3D" id="3.40.630.30">
    <property type="match status" value="1"/>
</dbReference>
<dbReference type="PANTHER" id="PTHR43792:SF1">
    <property type="entry name" value="N-ACETYLTRANSFERASE DOMAIN-CONTAINING PROTEIN"/>
    <property type="match status" value="1"/>
</dbReference>
<organism evidence="3 4">
    <name type="scientific">Microbispora triticiradicis</name>
    <dbReference type="NCBI Taxonomy" id="2200763"/>
    <lineage>
        <taxon>Bacteria</taxon>
        <taxon>Bacillati</taxon>
        <taxon>Actinomycetota</taxon>
        <taxon>Actinomycetes</taxon>
        <taxon>Streptosporangiales</taxon>
        <taxon>Streptosporangiaceae</taxon>
        <taxon>Microbispora</taxon>
    </lineage>
</organism>
<reference evidence="3" key="1">
    <citation type="submission" date="2019-05" db="EMBL/GenBank/DDBJ databases">
        <title>Isolation, diversity and antifungal activity of Actinobacteria from wheat.</title>
        <authorList>
            <person name="Yu B."/>
        </authorList>
    </citation>
    <scope>NUCLEOTIDE SEQUENCE [LARGE SCALE GENOMIC DNA]</scope>
    <source>
        <strain evidence="3">NEAU-HEGS1-5</strain>
    </source>
</reference>
<comment type="caution">
    <text evidence="3">The sequence shown here is derived from an EMBL/GenBank/DDBJ whole genome shotgun (WGS) entry which is preliminary data.</text>
</comment>
<dbReference type="Proteomes" id="UP000309033">
    <property type="component" value="Unassembled WGS sequence"/>
</dbReference>
<dbReference type="EMBL" id="VANP01000004">
    <property type="protein sequence ID" value="TLP60729.1"/>
    <property type="molecule type" value="Genomic_DNA"/>
</dbReference>
<accession>A0A5R8Z4P6</accession>
<dbReference type="InterPro" id="IPR016181">
    <property type="entry name" value="Acyl_CoA_acyltransferase"/>
</dbReference>
<dbReference type="Pfam" id="PF13302">
    <property type="entry name" value="Acetyltransf_3"/>
    <property type="match status" value="1"/>
</dbReference>
<feature type="domain" description="N-acetyltransferase" evidence="2">
    <location>
        <begin position="59"/>
        <end position="216"/>
    </location>
</feature>